<sequence length="97" mass="10722">NITPLFETMMVNTQEEVGEGSGLHTDSHHTPTDTQPSSFKSQKKIKQKRNQRQAVEVHSPSSKIPVEESIPTPSNDPPPSGEDSIQLNELMILCTNL</sequence>
<organism evidence="2">
    <name type="scientific">Tanacetum cinerariifolium</name>
    <name type="common">Dalmatian daisy</name>
    <name type="synonym">Chrysanthemum cinerariifolium</name>
    <dbReference type="NCBI Taxonomy" id="118510"/>
    <lineage>
        <taxon>Eukaryota</taxon>
        <taxon>Viridiplantae</taxon>
        <taxon>Streptophyta</taxon>
        <taxon>Embryophyta</taxon>
        <taxon>Tracheophyta</taxon>
        <taxon>Spermatophyta</taxon>
        <taxon>Magnoliopsida</taxon>
        <taxon>eudicotyledons</taxon>
        <taxon>Gunneridae</taxon>
        <taxon>Pentapetalae</taxon>
        <taxon>asterids</taxon>
        <taxon>campanulids</taxon>
        <taxon>Asterales</taxon>
        <taxon>Asteraceae</taxon>
        <taxon>Asteroideae</taxon>
        <taxon>Anthemideae</taxon>
        <taxon>Anthemidinae</taxon>
        <taxon>Tanacetum</taxon>
    </lineage>
</organism>
<protein>
    <submittedName>
        <fullName evidence="2">Uncharacterized protein</fullName>
    </submittedName>
</protein>
<comment type="caution">
    <text evidence="2">The sequence shown here is derived from an EMBL/GenBank/DDBJ whole genome shotgun (WGS) entry which is preliminary data.</text>
</comment>
<accession>A0A699T7Z3</accession>
<feature type="non-terminal residue" evidence="2">
    <location>
        <position position="1"/>
    </location>
</feature>
<dbReference type="AlphaFoldDB" id="A0A699T7Z3"/>
<name>A0A699T7Z3_TANCI</name>
<evidence type="ECO:0000313" key="2">
    <source>
        <dbReference type="EMBL" id="GFD05106.1"/>
    </source>
</evidence>
<gene>
    <name evidence="2" type="ORF">Tci_877075</name>
</gene>
<feature type="compositionally biased region" description="Basic residues" evidence="1">
    <location>
        <begin position="41"/>
        <end position="51"/>
    </location>
</feature>
<proteinExistence type="predicted"/>
<dbReference type="EMBL" id="BKCJ011216068">
    <property type="protein sequence ID" value="GFD05106.1"/>
    <property type="molecule type" value="Genomic_DNA"/>
</dbReference>
<reference evidence="2" key="1">
    <citation type="journal article" date="2019" name="Sci. Rep.">
        <title>Draft genome of Tanacetum cinerariifolium, the natural source of mosquito coil.</title>
        <authorList>
            <person name="Yamashiro T."/>
            <person name="Shiraishi A."/>
            <person name="Satake H."/>
            <person name="Nakayama K."/>
        </authorList>
    </citation>
    <scope>NUCLEOTIDE SEQUENCE</scope>
</reference>
<evidence type="ECO:0000256" key="1">
    <source>
        <dbReference type="SAM" id="MobiDB-lite"/>
    </source>
</evidence>
<feature type="region of interest" description="Disordered" evidence="1">
    <location>
        <begin position="13"/>
        <end position="87"/>
    </location>
</feature>